<dbReference type="CDD" id="cd00838">
    <property type="entry name" value="MPP_superfamily"/>
    <property type="match status" value="1"/>
</dbReference>
<dbReference type="Proteomes" id="UP000597444">
    <property type="component" value="Unassembled WGS sequence"/>
</dbReference>
<sequence>MNIAIFADLHGRLLLAFQLCERWQRETGETIDLILQAGDLGAFPAMERLDKATRRYAEHDPTELGFLKQFCRYDPTVALVLDKTTCPMIFVRGNHEDHNWLDGLEQQSEEPIFPIDAYKRVYNLKTGLPWLFQREDEQITIMGVGRIGAPPGEEDQQQSKYIQHYEAEKLAHLQRSPVDILLTHDARPNFAHFGYSGKSASGMKEIEDILDRDRPAYHFFGHYGGPPQVRTDSNGITLSVKLADLHRERDTLVLEQGSMGLLRWRDRAVHSFTILDDPWLKEYTIHTWPYL</sequence>
<accession>A0A8J3IYV3</accession>
<name>A0A8J3IYV3_9CHLR</name>
<gene>
    <name evidence="2" type="ORF">KSF_093300</name>
</gene>
<evidence type="ECO:0000313" key="2">
    <source>
        <dbReference type="EMBL" id="GHO99282.1"/>
    </source>
</evidence>
<dbReference type="RefSeq" id="WP_220209929.1">
    <property type="nucleotide sequence ID" value="NZ_BNJK01000002.1"/>
</dbReference>
<evidence type="ECO:0000313" key="3">
    <source>
        <dbReference type="Proteomes" id="UP000597444"/>
    </source>
</evidence>
<protein>
    <recommendedName>
        <fullName evidence="1">Calcineurin-like phosphoesterase domain-containing protein</fullName>
    </recommendedName>
</protein>
<dbReference type="EMBL" id="BNJK01000002">
    <property type="protein sequence ID" value="GHO99282.1"/>
    <property type="molecule type" value="Genomic_DNA"/>
</dbReference>
<dbReference type="InterPro" id="IPR029052">
    <property type="entry name" value="Metallo-depent_PP-like"/>
</dbReference>
<dbReference type="InterPro" id="IPR004843">
    <property type="entry name" value="Calcineurin-like_PHP"/>
</dbReference>
<dbReference type="AlphaFoldDB" id="A0A8J3IYV3"/>
<keyword evidence="3" id="KW-1185">Reference proteome</keyword>
<organism evidence="2 3">
    <name type="scientific">Reticulibacter mediterranei</name>
    <dbReference type="NCBI Taxonomy" id="2778369"/>
    <lineage>
        <taxon>Bacteria</taxon>
        <taxon>Bacillati</taxon>
        <taxon>Chloroflexota</taxon>
        <taxon>Ktedonobacteria</taxon>
        <taxon>Ktedonobacterales</taxon>
        <taxon>Reticulibacteraceae</taxon>
        <taxon>Reticulibacter</taxon>
    </lineage>
</organism>
<feature type="domain" description="Calcineurin-like phosphoesterase" evidence="1">
    <location>
        <begin position="1"/>
        <end position="222"/>
    </location>
</feature>
<dbReference type="GO" id="GO:0016787">
    <property type="term" value="F:hydrolase activity"/>
    <property type="evidence" value="ECO:0007669"/>
    <property type="project" value="InterPro"/>
</dbReference>
<dbReference type="Gene3D" id="3.60.21.10">
    <property type="match status" value="1"/>
</dbReference>
<evidence type="ECO:0000259" key="1">
    <source>
        <dbReference type="Pfam" id="PF00149"/>
    </source>
</evidence>
<proteinExistence type="predicted"/>
<dbReference type="SUPFAM" id="SSF56300">
    <property type="entry name" value="Metallo-dependent phosphatases"/>
    <property type="match status" value="1"/>
</dbReference>
<reference evidence="2" key="1">
    <citation type="submission" date="2020-10" db="EMBL/GenBank/DDBJ databases">
        <title>Taxonomic study of unclassified bacteria belonging to the class Ktedonobacteria.</title>
        <authorList>
            <person name="Yabe S."/>
            <person name="Wang C.M."/>
            <person name="Zheng Y."/>
            <person name="Sakai Y."/>
            <person name="Cavaletti L."/>
            <person name="Monciardini P."/>
            <person name="Donadio S."/>
        </authorList>
    </citation>
    <scope>NUCLEOTIDE SEQUENCE</scope>
    <source>
        <strain evidence="2">ID150040</strain>
    </source>
</reference>
<dbReference type="Pfam" id="PF00149">
    <property type="entry name" value="Metallophos"/>
    <property type="match status" value="1"/>
</dbReference>
<comment type="caution">
    <text evidence="2">The sequence shown here is derived from an EMBL/GenBank/DDBJ whole genome shotgun (WGS) entry which is preliminary data.</text>
</comment>